<dbReference type="KEGG" id="mpul:BLA55_00830"/>
<feature type="binding site" evidence="9">
    <location>
        <position position="5"/>
    </location>
    <ligand>
        <name>ATP</name>
        <dbReference type="ChEBI" id="CHEBI:30616"/>
    </ligand>
</feature>
<dbReference type="SUPFAM" id="SSF52540">
    <property type="entry name" value="P-loop containing nucleoside triphosphate hydrolases"/>
    <property type="match status" value="1"/>
</dbReference>
<dbReference type="Gene3D" id="1.10.8.60">
    <property type="match status" value="1"/>
</dbReference>
<dbReference type="GO" id="GO:0006310">
    <property type="term" value="P:DNA recombination"/>
    <property type="evidence" value="ECO:0007669"/>
    <property type="project" value="UniProtKB-UniRule"/>
</dbReference>
<dbReference type="Proteomes" id="UP000184322">
    <property type="component" value="Chromosome"/>
</dbReference>
<dbReference type="SMART" id="SM00382">
    <property type="entry name" value="AAA"/>
    <property type="match status" value="1"/>
</dbReference>
<feature type="binding site" evidence="9">
    <location>
        <position position="51"/>
    </location>
    <ligand>
        <name>Mg(2+)</name>
        <dbReference type="ChEBI" id="CHEBI:18420"/>
    </ligand>
</feature>
<feature type="binding site" evidence="9">
    <location>
        <position position="52"/>
    </location>
    <ligand>
        <name>ATP</name>
        <dbReference type="ChEBI" id="CHEBI:30616"/>
    </ligand>
</feature>
<feature type="region of interest" description="Small ATPAse domain (RuvB-S)" evidence="9">
    <location>
        <begin position="167"/>
        <end position="237"/>
    </location>
</feature>
<comment type="subunit">
    <text evidence="9">Homohexamer. Forms an RuvA(8)-RuvB(12)-Holliday junction (HJ) complex. HJ DNA is sandwiched between 2 RuvA tetramers; dsDNA enters through RuvA and exits via RuvB. An RuvB hexamer assembles on each DNA strand where it exits the tetramer. Each RuvB hexamer is contacted by two RuvA subunits (via domain III) on 2 adjacent RuvB subunits; this complex drives branch migration. In the full resolvosome a probable DNA-RuvA(4)-RuvB(12)-RuvC(2) complex forms which resolves the HJ.</text>
</comment>
<dbReference type="InterPro" id="IPR027417">
    <property type="entry name" value="P-loop_NTPase"/>
</dbReference>
<keyword evidence="4 9" id="KW-0378">Hydrolase</keyword>
<comment type="similarity">
    <text evidence="9">Belongs to the RuvB family.</text>
</comment>
<keyword evidence="5 9" id="KW-0067">ATP-binding</keyword>
<dbReference type="Pfam" id="PF17864">
    <property type="entry name" value="AAA_lid_4"/>
    <property type="match status" value="1"/>
</dbReference>
<dbReference type="InterPro" id="IPR004605">
    <property type="entry name" value="DNA_helicase_Holl-junc_RuvB"/>
</dbReference>
<dbReference type="GO" id="GO:0048476">
    <property type="term" value="C:Holliday junction resolvase complex"/>
    <property type="evidence" value="ECO:0007669"/>
    <property type="project" value="UniProtKB-UniRule"/>
</dbReference>
<dbReference type="GO" id="GO:0005737">
    <property type="term" value="C:cytoplasm"/>
    <property type="evidence" value="ECO:0007669"/>
    <property type="project" value="UniProtKB-SubCell"/>
</dbReference>
<dbReference type="InterPro" id="IPR008823">
    <property type="entry name" value="RuvB_wg_C"/>
</dbReference>
<evidence type="ECO:0000256" key="8">
    <source>
        <dbReference type="ARBA" id="ARBA00023204"/>
    </source>
</evidence>
<feature type="binding site" evidence="9">
    <location>
        <position position="51"/>
    </location>
    <ligand>
        <name>ATP</name>
        <dbReference type="ChEBI" id="CHEBI:30616"/>
    </ligand>
</feature>
<dbReference type="PANTHER" id="PTHR42848">
    <property type="match status" value="1"/>
</dbReference>
<keyword evidence="11" id="KW-0347">Helicase</keyword>
<evidence type="ECO:0000256" key="7">
    <source>
        <dbReference type="ARBA" id="ARBA00023172"/>
    </source>
</evidence>
<dbReference type="RefSeq" id="WP_073372234.1">
    <property type="nucleotide sequence ID" value="NZ_CP017813.1"/>
</dbReference>
<evidence type="ECO:0000259" key="10">
    <source>
        <dbReference type="SMART" id="SM00382"/>
    </source>
</evidence>
<keyword evidence="3 9" id="KW-0227">DNA damage</keyword>
<dbReference type="GO" id="GO:0009378">
    <property type="term" value="F:four-way junction helicase activity"/>
    <property type="evidence" value="ECO:0007669"/>
    <property type="project" value="InterPro"/>
</dbReference>
<dbReference type="Pfam" id="PF05496">
    <property type="entry name" value="RuvB_N"/>
    <property type="match status" value="1"/>
</dbReference>
<feature type="binding site" evidence="9">
    <location>
        <position position="203"/>
    </location>
    <ligand>
        <name>ATP</name>
        <dbReference type="ChEBI" id="CHEBI:30616"/>
    </ligand>
</feature>
<dbReference type="InterPro" id="IPR008824">
    <property type="entry name" value="RuvB-like_N"/>
</dbReference>
<keyword evidence="2 9" id="KW-0547">Nucleotide-binding</keyword>
<gene>
    <name evidence="9" type="primary">ruvB</name>
    <name evidence="11" type="ORF">BLA55_00830</name>
</gene>
<dbReference type="CDD" id="cd00009">
    <property type="entry name" value="AAA"/>
    <property type="match status" value="1"/>
</dbReference>
<feature type="binding site" evidence="9">
    <location>
        <position position="47"/>
    </location>
    <ligand>
        <name>ATP</name>
        <dbReference type="ChEBI" id="CHEBI:30616"/>
    </ligand>
</feature>
<evidence type="ECO:0000256" key="3">
    <source>
        <dbReference type="ARBA" id="ARBA00022763"/>
    </source>
</evidence>
<dbReference type="HAMAP" id="MF_00016">
    <property type="entry name" value="DNA_HJ_migration_RuvB"/>
    <property type="match status" value="1"/>
</dbReference>
<name>A0A1L4FRJ4_9BACT</name>
<keyword evidence="7 9" id="KW-0233">DNA recombination</keyword>
<dbReference type="EC" id="3.6.4.-" evidence="9"/>
<accession>A0A1L4FRJ4</accession>
<feature type="binding site" evidence="9">
    <location>
        <position position="295"/>
    </location>
    <ligand>
        <name>DNA</name>
        <dbReference type="ChEBI" id="CHEBI:16991"/>
    </ligand>
</feature>
<keyword evidence="1 9" id="KW-0963">Cytoplasm</keyword>
<organism evidence="11 12">
    <name type="scientific">Mycoplasmopsis pullorum</name>
    <dbReference type="NCBI Taxonomy" id="48003"/>
    <lineage>
        <taxon>Bacteria</taxon>
        <taxon>Bacillati</taxon>
        <taxon>Mycoplasmatota</taxon>
        <taxon>Mycoplasmoidales</taxon>
        <taxon>Metamycoplasmataceae</taxon>
        <taxon>Mycoplasmopsis</taxon>
    </lineage>
</organism>
<evidence type="ECO:0000256" key="5">
    <source>
        <dbReference type="ARBA" id="ARBA00022840"/>
    </source>
</evidence>
<comment type="function">
    <text evidence="9">The RuvA-RuvB-RuvC complex processes Holliday junction (HJ) DNA during genetic recombination and DNA repair, while the RuvA-RuvB complex plays an important role in the rescue of blocked DNA replication forks via replication fork reversal (RFR). RuvA specifically binds to HJ cruciform DNA, conferring on it an open structure. The RuvB hexamer acts as an ATP-dependent pump, pulling dsDNA into and through the RuvAB complex. RuvB forms 2 homohexamers on either side of HJ DNA bound by 1 or 2 RuvA tetramers; 4 subunits per hexamer contact DNA at a time. Coordinated motions by a converter formed by DNA-disengaged RuvB subunits stimulates ATP hydrolysis and nucleotide exchange. Immobilization of the converter enables RuvB to convert the ATP-contained energy into a lever motion, pulling 2 nucleotides of DNA out of the RuvA tetramer per ATP hydrolyzed, thus driving DNA branch migration. The RuvB motors rotate together with the DNA substrate, which together with the progressing nucleotide cycle form the mechanistic basis for DNA recombination by continuous HJ branch migration. Branch migration allows RuvC to scan DNA until it finds its consensus sequence, where it cleaves and resolves cruciform DNA.</text>
</comment>
<comment type="catalytic activity">
    <reaction evidence="9">
        <text>ATP + H2O = ADP + phosphate + H(+)</text>
        <dbReference type="Rhea" id="RHEA:13065"/>
        <dbReference type="ChEBI" id="CHEBI:15377"/>
        <dbReference type="ChEBI" id="CHEBI:15378"/>
        <dbReference type="ChEBI" id="CHEBI:30616"/>
        <dbReference type="ChEBI" id="CHEBI:43474"/>
        <dbReference type="ChEBI" id="CHEBI:456216"/>
    </reaction>
</comment>
<keyword evidence="8 9" id="KW-0234">DNA repair</keyword>
<proteinExistence type="inferred from homology"/>
<evidence type="ECO:0000256" key="4">
    <source>
        <dbReference type="ARBA" id="ARBA00022801"/>
    </source>
</evidence>
<evidence type="ECO:0000256" key="6">
    <source>
        <dbReference type="ARBA" id="ARBA00023125"/>
    </source>
</evidence>
<comment type="domain">
    <text evidence="9">Has 3 domains, the large (RuvB-L) and small ATPase (RuvB-S) domains and the C-terminal head (RuvB-H) domain. The head domain binds DNA, while the ATPase domains jointly bind ATP, ADP or are empty depending on the state of the subunit in the translocation cycle. During a single DNA translocation step the structure of each domain remains the same, but their relative positions change.</text>
</comment>
<feature type="domain" description="AAA+ ATPase" evidence="10">
    <location>
        <begin position="36"/>
        <end position="167"/>
    </location>
</feature>
<comment type="subcellular location">
    <subcellularLocation>
        <location evidence="9">Cytoplasm</location>
    </subcellularLocation>
</comment>
<evidence type="ECO:0000256" key="2">
    <source>
        <dbReference type="ARBA" id="ARBA00022741"/>
    </source>
</evidence>
<dbReference type="NCBIfam" id="NF000868">
    <property type="entry name" value="PRK00080.1"/>
    <property type="match status" value="1"/>
</dbReference>
<dbReference type="InterPro" id="IPR036388">
    <property type="entry name" value="WH-like_DNA-bd_sf"/>
</dbReference>
<feature type="region of interest" description="Head domain (RuvB-H)" evidence="9">
    <location>
        <begin position="240"/>
        <end position="320"/>
    </location>
</feature>
<dbReference type="InterPro" id="IPR041445">
    <property type="entry name" value="AAA_lid_4"/>
</dbReference>
<protein>
    <recommendedName>
        <fullName evidence="9">Holliday junction branch migration complex subunit RuvB</fullName>
        <ecNumber evidence="9">3.6.4.-</ecNumber>
    </recommendedName>
</protein>
<keyword evidence="12" id="KW-1185">Reference proteome</keyword>
<dbReference type="OrthoDB" id="9804478at2"/>
<dbReference type="PANTHER" id="PTHR42848:SF1">
    <property type="entry name" value="HOLLIDAY JUNCTION BRANCH MIGRATION COMPLEX SUBUNIT RUVB"/>
    <property type="match status" value="1"/>
</dbReference>
<evidence type="ECO:0000313" key="11">
    <source>
        <dbReference type="EMBL" id="APJ38230.1"/>
    </source>
</evidence>
<evidence type="ECO:0000313" key="12">
    <source>
        <dbReference type="Proteomes" id="UP000184322"/>
    </source>
</evidence>
<dbReference type="Gene3D" id="1.10.10.10">
    <property type="entry name" value="Winged helix-like DNA-binding domain superfamily/Winged helix DNA-binding domain"/>
    <property type="match status" value="1"/>
</dbReference>
<dbReference type="InterPro" id="IPR036390">
    <property type="entry name" value="WH_DNA-bd_sf"/>
</dbReference>
<evidence type="ECO:0000256" key="9">
    <source>
        <dbReference type="HAMAP-Rule" id="MF_00016"/>
    </source>
</evidence>
<comment type="caution">
    <text evidence="9">Lacks conserved residue(s) required for the propagation of feature annotation.</text>
</comment>
<dbReference type="GO" id="GO:0006281">
    <property type="term" value="P:DNA repair"/>
    <property type="evidence" value="ECO:0007669"/>
    <property type="project" value="UniProtKB-UniRule"/>
</dbReference>
<dbReference type="GO" id="GO:0005524">
    <property type="term" value="F:ATP binding"/>
    <property type="evidence" value="ECO:0007669"/>
    <property type="project" value="UniProtKB-UniRule"/>
</dbReference>
<feature type="binding site" evidence="9">
    <location>
        <position position="300"/>
    </location>
    <ligand>
        <name>DNA</name>
        <dbReference type="ChEBI" id="CHEBI:16991"/>
    </ligand>
</feature>
<dbReference type="InterPro" id="IPR003593">
    <property type="entry name" value="AAA+_ATPase"/>
</dbReference>
<dbReference type="EMBL" id="CP017813">
    <property type="protein sequence ID" value="APJ38230.1"/>
    <property type="molecule type" value="Genomic_DNA"/>
</dbReference>
<sequence length="320" mass="36844">MQKDIQPKTFSDFIGQNRLITTIKAMIDNAERKNQSLDHLLFYGPPGLGKTTLANIIANQLNVKVHQIQAGILEKKSDLIALLTNVNENDIIFIDEIHSLNKTIEESLYSAMEYFTFNMTFGVDGNQKIIKMKLKKFTLIGATTKIHSLSKPLKERFGLISFFQQYSFDEICKIITISARKLSIEIDEEAIKLIAEFSRSTPRIANHLLKRCDDFSAKMNKNLISKEVVNKTFKFIELYQHGLTREHLEYLNLLRENFNEKWVSLQTITAILSTSKDQLIEDIESILLQEKYIEKSSKGRRITSLGINYLIKNFKLTNTV</sequence>
<dbReference type="AlphaFoldDB" id="A0A1L4FRJ4"/>
<dbReference type="Gene3D" id="3.40.50.300">
    <property type="entry name" value="P-loop containing nucleotide triphosphate hydrolases"/>
    <property type="match status" value="1"/>
</dbReference>
<feature type="binding site" evidence="9">
    <location>
        <position position="166"/>
    </location>
    <ligand>
        <name>ATP</name>
        <dbReference type="ChEBI" id="CHEBI:30616"/>
    </ligand>
</feature>
<dbReference type="GO" id="GO:0016887">
    <property type="term" value="F:ATP hydrolysis activity"/>
    <property type="evidence" value="ECO:0007669"/>
    <property type="project" value="RHEA"/>
</dbReference>
<dbReference type="GO" id="GO:0000400">
    <property type="term" value="F:four-way junction DNA binding"/>
    <property type="evidence" value="ECO:0007669"/>
    <property type="project" value="UniProtKB-UniRule"/>
</dbReference>
<keyword evidence="6 9" id="KW-0238">DNA-binding</keyword>
<reference evidence="12" key="1">
    <citation type="submission" date="2016-10" db="EMBL/GenBank/DDBJ databases">
        <authorList>
            <person name="Beylefeld A."/>
            <person name="Abolnik C."/>
        </authorList>
    </citation>
    <scope>NUCLEOTIDE SEQUENCE [LARGE SCALE GENOMIC DNA]</scope>
    <source>
        <strain evidence="12">B359_6</strain>
    </source>
</reference>
<dbReference type="NCBIfam" id="TIGR00635">
    <property type="entry name" value="ruvB"/>
    <property type="match status" value="1"/>
</dbReference>
<dbReference type="STRING" id="48003.BLA55_00830"/>
<dbReference type="Pfam" id="PF05491">
    <property type="entry name" value="WHD_RuvB"/>
    <property type="match status" value="1"/>
</dbReference>
<feature type="binding site" evidence="9">
    <location>
        <position position="50"/>
    </location>
    <ligand>
        <name>ATP</name>
        <dbReference type="ChEBI" id="CHEBI:30616"/>
    </ligand>
</feature>
<evidence type="ECO:0000256" key="1">
    <source>
        <dbReference type="ARBA" id="ARBA00022490"/>
    </source>
</evidence>
<dbReference type="SUPFAM" id="SSF46785">
    <property type="entry name" value="Winged helix' DNA-binding domain"/>
    <property type="match status" value="1"/>
</dbReference>
<feature type="binding site" evidence="9">
    <location>
        <position position="156"/>
    </location>
    <ligand>
        <name>ATP</name>
        <dbReference type="ChEBI" id="CHEBI:30616"/>
    </ligand>
</feature>